<name>A0AAD9JTP9_9ANNE</name>
<organism evidence="2 3">
    <name type="scientific">Paralvinella palmiformis</name>
    <dbReference type="NCBI Taxonomy" id="53620"/>
    <lineage>
        <taxon>Eukaryota</taxon>
        <taxon>Metazoa</taxon>
        <taxon>Spiralia</taxon>
        <taxon>Lophotrochozoa</taxon>
        <taxon>Annelida</taxon>
        <taxon>Polychaeta</taxon>
        <taxon>Sedentaria</taxon>
        <taxon>Canalipalpata</taxon>
        <taxon>Terebellida</taxon>
        <taxon>Terebelliformia</taxon>
        <taxon>Alvinellidae</taxon>
        <taxon>Paralvinella</taxon>
    </lineage>
</organism>
<reference evidence="2" key="1">
    <citation type="journal article" date="2023" name="Mol. Biol. Evol.">
        <title>Third-Generation Sequencing Reveals the Adaptive Role of the Epigenome in Three Deep-Sea Polychaetes.</title>
        <authorList>
            <person name="Perez M."/>
            <person name="Aroh O."/>
            <person name="Sun Y."/>
            <person name="Lan Y."/>
            <person name="Juniper S.K."/>
            <person name="Young C.R."/>
            <person name="Angers B."/>
            <person name="Qian P.Y."/>
        </authorList>
    </citation>
    <scope>NUCLEOTIDE SEQUENCE</scope>
    <source>
        <strain evidence="2">P08H-3</strain>
    </source>
</reference>
<dbReference type="PANTHER" id="PTHR28584:SF1">
    <property type="entry name" value="PROTEIN FAM228B"/>
    <property type="match status" value="1"/>
</dbReference>
<gene>
    <name evidence="2" type="ORF">LSH36_164g01009</name>
</gene>
<dbReference type="PANTHER" id="PTHR28584">
    <property type="entry name" value="FAMILY WITH SEQUENCE SIMILARITY 228 MEMBER A"/>
    <property type="match status" value="1"/>
</dbReference>
<evidence type="ECO:0000256" key="1">
    <source>
        <dbReference type="ARBA" id="ARBA00007753"/>
    </source>
</evidence>
<dbReference type="Proteomes" id="UP001208570">
    <property type="component" value="Unassembled WGS sequence"/>
</dbReference>
<dbReference type="InterPro" id="IPR040046">
    <property type="entry name" value="FAM228"/>
</dbReference>
<dbReference type="EMBL" id="JAODUP010000164">
    <property type="protein sequence ID" value="KAK2158751.1"/>
    <property type="molecule type" value="Genomic_DNA"/>
</dbReference>
<accession>A0AAD9JTP9</accession>
<proteinExistence type="inferred from homology"/>
<evidence type="ECO:0000313" key="2">
    <source>
        <dbReference type="EMBL" id="KAK2158751.1"/>
    </source>
</evidence>
<evidence type="ECO:0000313" key="3">
    <source>
        <dbReference type="Proteomes" id="UP001208570"/>
    </source>
</evidence>
<comment type="caution">
    <text evidence="2">The sequence shown here is derived from an EMBL/GenBank/DDBJ whole genome shotgun (WGS) entry which is preliminary data.</text>
</comment>
<keyword evidence="3" id="KW-1185">Reference proteome</keyword>
<sequence length="317" mass="36243">MDSRFSDKCSSACGRSSTFTSSVVTRSNSKHSVCSTSEASSSSGQLWAKTDLEAKKTKKMYDSVLQTEDTFVQDMDDLVKHKEMLDLRKKEVLYRKWCSKVYEPLRQQIHVQMNGPGYPQLQIRKRQLHKEYLEHVNKKQDIPLYTVVNYYMYEIPEKDSGSITHACRHPATPPPFQAETKPLMDPVLAQDRERSEEDRVVFRCSTGAVLSDKALAQLHLPPLPLAPLGRHGTECNTWIEMPLGDIESPVRIASRRRMLPNSNKSHFSLDNWAKSREQSLVEKEMRLQKRRSIPRSPIIVPQPRVMATVGVQCDPCS</sequence>
<dbReference type="AlphaFoldDB" id="A0AAD9JTP9"/>
<comment type="similarity">
    <text evidence="1">Belongs to the FAM228 family.</text>
</comment>
<protein>
    <recommendedName>
        <fullName evidence="4">Protein FAM228B</fullName>
    </recommendedName>
</protein>
<evidence type="ECO:0008006" key="4">
    <source>
        <dbReference type="Google" id="ProtNLM"/>
    </source>
</evidence>